<dbReference type="Pfam" id="PF00038">
    <property type="entry name" value="Filament"/>
    <property type="match status" value="1"/>
</dbReference>
<protein>
    <recommendedName>
        <fullName evidence="7">IF rod domain-containing protein</fullName>
    </recommendedName>
</protein>
<dbReference type="Gene3D" id="1.20.5.500">
    <property type="entry name" value="Single helix bin"/>
    <property type="match status" value="1"/>
</dbReference>
<keyword evidence="2 5" id="KW-0175">Coiled coil</keyword>
<dbReference type="Ensembl" id="ENSEBUT00000017467.1">
    <property type="protein sequence ID" value="ENSEBUP00000016891.1"/>
    <property type="gene ID" value="ENSEBUG00000010576.1"/>
</dbReference>
<evidence type="ECO:0000256" key="2">
    <source>
        <dbReference type="ARBA" id="ARBA00023054"/>
    </source>
</evidence>
<dbReference type="InterPro" id="IPR003054">
    <property type="entry name" value="Keratin_II"/>
</dbReference>
<dbReference type="PANTHER" id="PTHR45616">
    <property type="entry name" value="GATA-TYPE DOMAIN-CONTAINING PROTEIN"/>
    <property type="match status" value="1"/>
</dbReference>
<dbReference type="FunFam" id="1.20.5.170:FF:000004">
    <property type="entry name" value="Keratin, type II cytoskeletal 5"/>
    <property type="match status" value="1"/>
</dbReference>
<feature type="coiled-coil region" evidence="5">
    <location>
        <begin position="217"/>
        <end position="251"/>
    </location>
</feature>
<dbReference type="FunFam" id="1.20.5.1160:FF:000001">
    <property type="entry name" value="Keratin type II"/>
    <property type="match status" value="1"/>
</dbReference>
<dbReference type="SUPFAM" id="SSF64593">
    <property type="entry name" value="Intermediate filament protein, coiled coil region"/>
    <property type="match status" value="2"/>
</dbReference>
<dbReference type="GO" id="GO:0031424">
    <property type="term" value="P:keratinization"/>
    <property type="evidence" value="ECO:0007669"/>
    <property type="project" value="TreeGrafter"/>
</dbReference>
<sequence>MSVQVKSSTRTSGRGPSSSIRLGTGVGRSGFSSLSMGTANRMGLGSGRRSMIGSSYRSGSGYTGSLMGQGFGYGSGGNITSATAAMLAAASTQKIEIDRSVLPVRAQEKEQIKTLNNRFASLIDKVRYLEQHNKVLDAQWRTLQERSTATSNVDAMFEAYINGLKNQLEGLGTDKLRLNGELQQMQALVEDFKVKYEQEITNRTQVENEFVVVKKDVDDAYLAKVELEAKLEGLQDEINFLKEVFSEELRQLEAQIRDTSLYVEVDTRRNLDINGLIADVRAQYDAIAAKSRADAEDFYKVKFADLTSMTGKTDDEMRLMKGEMNDLNRQIQRINAEIAALKKQRAQLEAAIADAEGRGEVDIREAKETIARLENDLQLAKQEMAKHVREYQELMNVKLALDIEIATYRKLLEGEECRLNNISIASSGLGVGGGGGGIGGAGLLGFSTGGGSMSYSTSGGSMSLASTGAMQLESSSMKRSF</sequence>
<organism evidence="8 9">
    <name type="scientific">Eptatretus burgeri</name>
    <name type="common">Inshore hagfish</name>
    <dbReference type="NCBI Taxonomy" id="7764"/>
    <lineage>
        <taxon>Eukaryota</taxon>
        <taxon>Metazoa</taxon>
        <taxon>Chordata</taxon>
        <taxon>Craniata</taxon>
        <taxon>Vertebrata</taxon>
        <taxon>Cyclostomata</taxon>
        <taxon>Myxini</taxon>
        <taxon>Myxiniformes</taxon>
        <taxon>Myxinidae</taxon>
        <taxon>Eptatretinae</taxon>
        <taxon>Eptatretus</taxon>
    </lineage>
</organism>
<evidence type="ECO:0000256" key="4">
    <source>
        <dbReference type="RuleBase" id="RU000685"/>
    </source>
</evidence>
<dbReference type="GO" id="GO:0030280">
    <property type="term" value="F:structural constituent of skin epidermis"/>
    <property type="evidence" value="ECO:0007669"/>
    <property type="project" value="TreeGrafter"/>
</dbReference>
<dbReference type="PANTHER" id="PTHR45616:SF70">
    <property type="entry name" value="IF ROD DOMAIN-CONTAINING PROTEIN"/>
    <property type="match status" value="1"/>
</dbReference>
<evidence type="ECO:0000313" key="9">
    <source>
        <dbReference type="Proteomes" id="UP000694388"/>
    </source>
</evidence>
<keyword evidence="1 4" id="KW-0403">Intermediate filament</keyword>
<dbReference type="Gene3D" id="1.20.5.1160">
    <property type="entry name" value="Vasodilator-stimulated phosphoprotein"/>
    <property type="match status" value="1"/>
</dbReference>
<evidence type="ECO:0000259" key="7">
    <source>
        <dbReference type="PROSITE" id="PS51842"/>
    </source>
</evidence>
<accession>A0A8C4QKP7</accession>
<comment type="similarity">
    <text evidence="3 4">Belongs to the intermediate filament family.</text>
</comment>
<dbReference type="GeneTree" id="ENSGT00940000161090"/>
<reference evidence="8" key="1">
    <citation type="submission" date="2025-08" db="UniProtKB">
        <authorList>
            <consortium name="Ensembl"/>
        </authorList>
    </citation>
    <scope>IDENTIFICATION</scope>
</reference>
<dbReference type="PROSITE" id="PS00226">
    <property type="entry name" value="IF_ROD_1"/>
    <property type="match status" value="1"/>
</dbReference>
<proteinExistence type="inferred from homology"/>
<dbReference type="GO" id="GO:0045095">
    <property type="term" value="C:keratin filament"/>
    <property type="evidence" value="ECO:0007669"/>
    <property type="project" value="InterPro"/>
</dbReference>
<reference evidence="8" key="2">
    <citation type="submission" date="2025-09" db="UniProtKB">
        <authorList>
            <consortium name="Ensembl"/>
        </authorList>
    </citation>
    <scope>IDENTIFICATION</scope>
</reference>
<feature type="domain" description="IF rod" evidence="7">
    <location>
        <begin position="108"/>
        <end position="419"/>
    </location>
</feature>
<feature type="region of interest" description="Disordered" evidence="6">
    <location>
        <begin position="1"/>
        <end position="26"/>
    </location>
</feature>
<evidence type="ECO:0000256" key="5">
    <source>
        <dbReference type="SAM" id="Coils"/>
    </source>
</evidence>
<evidence type="ECO:0000313" key="8">
    <source>
        <dbReference type="Ensembl" id="ENSEBUP00000016891.1"/>
    </source>
</evidence>
<dbReference type="GO" id="GO:0005615">
    <property type="term" value="C:extracellular space"/>
    <property type="evidence" value="ECO:0007669"/>
    <property type="project" value="TreeGrafter"/>
</dbReference>
<dbReference type="SUPFAM" id="SSF46579">
    <property type="entry name" value="Prefoldin"/>
    <property type="match status" value="1"/>
</dbReference>
<dbReference type="SMART" id="SM01391">
    <property type="entry name" value="Filament"/>
    <property type="match status" value="1"/>
</dbReference>
<dbReference type="OMA" id="VESMYQV"/>
<name>A0A8C4QKP7_EPTBU</name>
<feature type="compositionally biased region" description="Low complexity" evidence="6">
    <location>
        <begin position="7"/>
        <end position="19"/>
    </location>
</feature>
<dbReference type="PRINTS" id="PR01276">
    <property type="entry name" value="TYPE2KERATIN"/>
</dbReference>
<dbReference type="Proteomes" id="UP000694388">
    <property type="component" value="Unplaced"/>
</dbReference>
<evidence type="ECO:0000256" key="1">
    <source>
        <dbReference type="ARBA" id="ARBA00022754"/>
    </source>
</evidence>
<dbReference type="Gene3D" id="1.20.5.170">
    <property type="match status" value="1"/>
</dbReference>
<keyword evidence="9" id="KW-1185">Reference proteome</keyword>
<dbReference type="PROSITE" id="PS51842">
    <property type="entry name" value="IF_ROD_2"/>
    <property type="match status" value="1"/>
</dbReference>
<dbReference type="InterPro" id="IPR039008">
    <property type="entry name" value="IF_rod_dom"/>
</dbReference>
<dbReference type="FunFam" id="1.20.5.500:FF:000001">
    <property type="entry name" value="Type II keratin 23"/>
    <property type="match status" value="1"/>
</dbReference>
<dbReference type="GO" id="GO:0045109">
    <property type="term" value="P:intermediate filament organization"/>
    <property type="evidence" value="ECO:0007669"/>
    <property type="project" value="TreeGrafter"/>
</dbReference>
<evidence type="ECO:0000256" key="3">
    <source>
        <dbReference type="ARBA" id="ARBA00061646"/>
    </source>
</evidence>
<feature type="coiled-coil region" evidence="5">
    <location>
        <begin position="317"/>
        <end position="397"/>
    </location>
</feature>
<dbReference type="AlphaFoldDB" id="A0A8C4QKP7"/>
<evidence type="ECO:0000256" key="6">
    <source>
        <dbReference type="SAM" id="MobiDB-lite"/>
    </source>
</evidence>
<dbReference type="InterPro" id="IPR018039">
    <property type="entry name" value="IF_conserved"/>
</dbReference>